<evidence type="ECO:0000259" key="1">
    <source>
        <dbReference type="Pfam" id="PF08241"/>
    </source>
</evidence>
<sequence>MRVKQYASAGGSYMLTHREYFNSKADIWDSLCAPEEKAKLETIIRGLNIAPGSTVLDVGCGTGILIPYLLAAVGPAGRIVALDIAEAMLERAQSKGFPANVEFICADVVSIPYPDATFDEVICNSAFPHFPHKLKALKEMARVLKPGGRVVICHTKARETINNLHRSLGGVIAGDQIPPGSEMMGMLVAAGLTGIEIDEGHDYYLASGVKARYE</sequence>
<dbReference type="InterPro" id="IPR013216">
    <property type="entry name" value="Methyltransf_11"/>
</dbReference>
<dbReference type="InterPro" id="IPR004033">
    <property type="entry name" value="UbiE/COQ5_MeTrFase"/>
</dbReference>
<gene>
    <name evidence="2" type="ORF">MTY_2558</name>
</gene>
<evidence type="ECO:0000313" key="2">
    <source>
        <dbReference type="EMBL" id="GAF27217.1"/>
    </source>
</evidence>
<reference evidence="2" key="1">
    <citation type="journal article" date="2014" name="Gene">
        <title>Genome-guided analysis of transformation efficiency and carbon dioxide assimilation by Moorella thermoacetica Y72.</title>
        <authorList>
            <person name="Tsukahara K."/>
            <person name="Kita A."/>
            <person name="Nakashimada Y."/>
            <person name="Hoshino T."/>
            <person name="Murakami K."/>
        </authorList>
    </citation>
    <scope>NUCLEOTIDE SEQUENCE [LARGE SCALE GENOMIC DNA]</scope>
    <source>
        <strain evidence="2">Y72</strain>
    </source>
</reference>
<accession>A0A0S6UDP4</accession>
<dbReference type="PANTHER" id="PTHR43591">
    <property type="entry name" value="METHYLTRANSFERASE"/>
    <property type="match status" value="1"/>
</dbReference>
<dbReference type="SUPFAM" id="SSF53335">
    <property type="entry name" value="S-adenosyl-L-methionine-dependent methyltransferases"/>
    <property type="match status" value="1"/>
</dbReference>
<dbReference type="Pfam" id="PF08241">
    <property type="entry name" value="Methyltransf_11"/>
    <property type="match status" value="1"/>
</dbReference>
<organism evidence="2">
    <name type="scientific">Moorella thermoacetica Y72</name>
    <dbReference type="NCBI Taxonomy" id="1325331"/>
    <lineage>
        <taxon>Bacteria</taxon>
        <taxon>Bacillati</taxon>
        <taxon>Bacillota</taxon>
        <taxon>Clostridia</taxon>
        <taxon>Neomoorellales</taxon>
        <taxon>Neomoorellaceae</taxon>
        <taxon>Neomoorella</taxon>
    </lineage>
</organism>
<dbReference type="GO" id="GO:0032259">
    <property type="term" value="P:methylation"/>
    <property type="evidence" value="ECO:0007669"/>
    <property type="project" value="UniProtKB-KW"/>
</dbReference>
<dbReference type="AlphaFoldDB" id="A0A0S6UDP4"/>
<dbReference type="PROSITE" id="PS51608">
    <property type="entry name" value="SAM_MT_UBIE"/>
    <property type="match status" value="1"/>
</dbReference>
<feature type="domain" description="Methyltransferase type 11" evidence="1">
    <location>
        <begin position="56"/>
        <end position="152"/>
    </location>
</feature>
<keyword evidence="2" id="KW-0808">Transferase</keyword>
<dbReference type="Proteomes" id="UP000063718">
    <property type="component" value="Unassembled WGS sequence"/>
</dbReference>
<keyword evidence="2" id="KW-0489">Methyltransferase</keyword>
<name>A0A0S6UDP4_NEOTH</name>
<proteinExistence type="predicted"/>
<dbReference type="CDD" id="cd02440">
    <property type="entry name" value="AdoMet_MTases"/>
    <property type="match status" value="1"/>
</dbReference>
<dbReference type="EMBL" id="DF238840">
    <property type="protein sequence ID" value="GAF27217.1"/>
    <property type="molecule type" value="Genomic_DNA"/>
</dbReference>
<protein>
    <submittedName>
        <fullName evidence="2">Methylase</fullName>
    </submittedName>
</protein>
<dbReference type="InterPro" id="IPR029063">
    <property type="entry name" value="SAM-dependent_MTases_sf"/>
</dbReference>
<dbReference type="Gene3D" id="3.40.50.150">
    <property type="entry name" value="Vaccinia Virus protein VP39"/>
    <property type="match status" value="1"/>
</dbReference>
<dbReference type="GO" id="GO:0008757">
    <property type="term" value="F:S-adenosylmethionine-dependent methyltransferase activity"/>
    <property type="evidence" value="ECO:0007669"/>
    <property type="project" value="InterPro"/>
</dbReference>